<protein>
    <submittedName>
        <fullName evidence="1">Uncharacterized protein</fullName>
    </submittedName>
</protein>
<keyword evidence="2" id="KW-1185">Reference proteome</keyword>
<sequence length="198" mass="22197">MFNLDVEAVYGERQSSAELGVQSVSSGKEEVTFKVHKTITLPNGKRKQWISAGMDSVEHAGALAYRGHEICVDNDWPSPWGLGYPEKCMEYSNNNFAGIHDFDRLYAASQMFTPIKGRLGVQGVRFVSLNTTKAKYRVQLNGKCTEFDRTDAGLEAAARHADQLMLARGDSIFWLNRPTPEQKAERKRLRAAWRGAAQ</sequence>
<evidence type="ECO:0000313" key="2">
    <source>
        <dbReference type="Proteomes" id="UP001205105"/>
    </source>
</evidence>
<dbReference type="Proteomes" id="UP001205105">
    <property type="component" value="Unassembled WGS sequence"/>
</dbReference>
<dbReference type="AlphaFoldDB" id="A0AAD5DYU6"/>
<proteinExistence type="predicted"/>
<evidence type="ECO:0000313" key="1">
    <source>
        <dbReference type="EMBL" id="KAI7845168.1"/>
    </source>
</evidence>
<dbReference type="EMBL" id="JADXDR010000020">
    <property type="protein sequence ID" value="KAI7845168.1"/>
    <property type="molecule type" value="Genomic_DNA"/>
</dbReference>
<reference evidence="1" key="1">
    <citation type="submission" date="2020-11" db="EMBL/GenBank/DDBJ databases">
        <title>Chlorella ohadii genome sequencing and assembly.</title>
        <authorList>
            <person name="Murik O."/>
            <person name="Treves H."/>
            <person name="Kedem I."/>
            <person name="Shotland Y."/>
            <person name="Kaplan A."/>
        </authorList>
    </citation>
    <scope>NUCLEOTIDE SEQUENCE</scope>
    <source>
        <strain evidence="1">1</strain>
    </source>
</reference>
<comment type="caution">
    <text evidence="1">The sequence shown here is derived from an EMBL/GenBank/DDBJ whole genome shotgun (WGS) entry which is preliminary data.</text>
</comment>
<name>A0AAD5DYU6_9CHLO</name>
<gene>
    <name evidence="1" type="ORF">COHA_001213</name>
</gene>
<accession>A0AAD5DYU6</accession>
<organism evidence="1 2">
    <name type="scientific">Chlorella ohadii</name>
    <dbReference type="NCBI Taxonomy" id="2649997"/>
    <lineage>
        <taxon>Eukaryota</taxon>
        <taxon>Viridiplantae</taxon>
        <taxon>Chlorophyta</taxon>
        <taxon>core chlorophytes</taxon>
        <taxon>Trebouxiophyceae</taxon>
        <taxon>Chlorellales</taxon>
        <taxon>Chlorellaceae</taxon>
        <taxon>Chlorella clade</taxon>
        <taxon>Chlorella</taxon>
    </lineage>
</organism>